<proteinExistence type="predicted"/>
<gene>
    <name evidence="2" type="ORF">SPIRO4BDMA_50174</name>
</gene>
<evidence type="ECO:0000313" key="2">
    <source>
        <dbReference type="EMBL" id="SLM18659.1"/>
    </source>
</evidence>
<protein>
    <submittedName>
        <fullName evidence="2">Uncharacterized protein</fullName>
    </submittedName>
</protein>
<dbReference type="AlphaFoldDB" id="A0A3P3XRH1"/>
<organism evidence="2">
    <name type="scientific">uncultured spirochete</name>
    <dbReference type="NCBI Taxonomy" id="156406"/>
    <lineage>
        <taxon>Bacteria</taxon>
        <taxon>Pseudomonadati</taxon>
        <taxon>Spirochaetota</taxon>
        <taxon>Spirochaetia</taxon>
        <taxon>Spirochaetales</taxon>
        <taxon>environmental samples</taxon>
    </lineage>
</organism>
<feature type="compositionally biased region" description="Basic and acidic residues" evidence="1">
    <location>
        <begin position="8"/>
        <end position="17"/>
    </location>
</feature>
<reference evidence="2" key="1">
    <citation type="submission" date="2017-02" db="EMBL/GenBank/DDBJ databases">
        <authorList>
            <person name="Regsiter A."/>
            <person name="William W."/>
        </authorList>
    </citation>
    <scope>NUCLEOTIDE SEQUENCE</scope>
    <source>
        <strain evidence="2">BdmA 4</strain>
    </source>
</reference>
<name>A0A3P3XRH1_9SPIR</name>
<feature type="region of interest" description="Disordered" evidence="1">
    <location>
        <begin position="1"/>
        <end position="21"/>
    </location>
</feature>
<dbReference type="EMBL" id="FWDO01000005">
    <property type="protein sequence ID" value="SLM18659.1"/>
    <property type="molecule type" value="Genomic_DNA"/>
</dbReference>
<accession>A0A3P3XRH1</accession>
<evidence type="ECO:0000256" key="1">
    <source>
        <dbReference type="SAM" id="MobiDB-lite"/>
    </source>
</evidence>
<sequence length="55" mass="6195">MCADSDEANEKEKDNKESYLLSSPQLPDMVEEIALYCIPFVHFGILPVLDPRADP</sequence>